<evidence type="ECO:0000256" key="5">
    <source>
        <dbReference type="ARBA" id="ARBA00022777"/>
    </source>
</evidence>
<gene>
    <name evidence="11" type="ORF">OSCT_3052</name>
</gene>
<dbReference type="InterPro" id="IPR036890">
    <property type="entry name" value="HATPase_C_sf"/>
</dbReference>
<evidence type="ECO:0000256" key="4">
    <source>
        <dbReference type="ARBA" id="ARBA00022692"/>
    </source>
</evidence>
<evidence type="ECO:0000256" key="1">
    <source>
        <dbReference type="ARBA" id="ARBA00004651"/>
    </source>
</evidence>
<keyword evidence="4 10" id="KW-0812">Transmembrane</keyword>
<dbReference type="Gene3D" id="3.30.565.10">
    <property type="entry name" value="Histidine kinase-like ATPase, C-terminal domain"/>
    <property type="match status" value="1"/>
</dbReference>
<evidence type="ECO:0000256" key="8">
    <source>
        <dbReference type="ARBA" id="ARBA00023136"/>
    </source>
</evidence>
<keyword evidence="8 10" id="KW-0472">Membrane</keyword>
<dbReference type="GO" id="GO:0016301">
    <property type="term" value="F:kinase activity"/>
    <property type="evidence" value="ECO:0007669"/>
    <property type="project" value="UniProtKB-KW"/>
</dbReference>
<dbReference type="CDD" id="cd16917">
    <property type="entry name" value="HATPase_UhpB-NarQ-NarX-like"/>
    <property type="match status" value="1"/>
</dbReference>
<evidence type="ECO:0000256" key="9">
    <source>
        <dbReference type="SAM" id="MobiDB-lite"/>
    </source>
</evidence>
<evidence type="ECO:0000256" key="6">
    <source>
        <dbReference type="ARBA" id="ARBA00022989"/>
    </source>
</evidence>
<accession>E1IIA1</accession>
<dbReference type="PANTHER" id="PTHR24421:SF37">
    <property type="entry name" value="SENSOR HISTIDINE KINASE NARS"/>
    <property type="match status" value="1"/>
</dbReference>
<dbReference type="Proteomes" id="UP000054010">
    <property type="component" value="Unassembled WGS sequence"/>
</dbReference>
<name>E1IIA1_9CHLR</name>
<dbReference type="GO" id="GO:0000160">
    <property type="term" value="P:phosphorelay signal transduction system"/>
    <property type="evidence" value="ECO:0007669"/>
    <property type="project" value="UniProtKB-KW"/>
</dbReference>
<feature type="transmembrane region" description="Helical" evidence="10">
    <location>
        <begin position="148"/>
        <end position="165"/>
    </location>
</feature>
<evidence type="ECO:0000256" key="2">
    <source>
        <dbReference type="ARBA" id="ARBA00022475"/>
    </source>
</evidence>
<keyword evidence="7" id="KW-0902">Two-component regulatory system</keyword>
<dbReference type="eggNOG" id="COG4585">
    <property type="taxonomic scope" value="Bacteria"/>
</dbReference>
<protein>
    <submittedName>
        <fullName evidence="11">Signal transduction histidine kinase</fullName>
    </submittedName>
</protein>
<organism evidence="11 12">
    <name type="scientific">Oscillochloris trichoides DG-6</name>
    <dbReference type="NCBI Taxonomy" id="765420"/>
    <lineage>
        <taxon>Bacteria</taxon>
        <taxon>Bacillati</taxon>
        <taxon>Chloroflexota</taxon>
        <taxon>Chloroflexia</taxon>
        <taxon>Chloroflexales</taxon>
        <taxon>Chloroflexineae</taxon>
        <taxon>Oscillochloridaceae</taxon>
        <taxon>Oscillochloris</taxon>
    </lineage>
</organism>
<dbReference type="InterPro" id="IPR050482">
    <property type="entry name" value="Sensor_HK_TwoCompSys"/>
</dbReference>
<dbReference type="PANTHER" id="PTHR24421">
    <property type="entry name" value="NITRATE/NITRITE SENSOR PROTEIN NARX-RELATED"/>
    <property type="match status" value="1"/>
</dbReference>
<feature type="transmembrane region" description="Helical" evidence="10">
    <location>
        <begin position="75"/>
        <end position="93"/>
    </location>
</feature>
<evidence type="ECO:0000313" key="12">
    <source>
        <dbReference type="Proteomes" id="UP000054010"/>
    </source>
</evidence>
<reference evidence="11 12" key="1">
    <citation type="journal article" date="2011" name="J. Bacteriol.">
        <title>Draft genome sequence of the anoxygenic filamentous phototrophic bacterium Oscillochloris trichoides subsp. DG-6.</title>
        <authorList>
            <person name="Kuznetsov B.B."/>
            <person name="Ivanovsky R.N."/>
            <person name="Keppen O.I."/>
            <person name="Sukhacheva M.V."/>
            <person name="Bumazhkin B.K."/>
            <person name="Patutina E.O."/>
            <person name="Beletsky A.V."/>
            <person name="Mardanov A.V."/>
            <person name="Baslerov R.V."/>
            <person name="Panteleeva A.N."/>
            <person name="Kolganova T.V."/>
            <person name="Ravin N.V."/>
            <person name="Skryabin K.G."/>
        </authorList>
    </citation>
    <scope>NUCLEOTIDE SEQUENCE [LARGE SCALE GENOMIC DNA]</scope>
    <source>
        <strain evidence="11 12">DG-6</strain>
    </source>
</reference>
<dbReference type="GO" id="GO:0005886">
    <property type="term" value="C:plasma membrane"/>
    <property type="evidence" value="ECO:0007669"/>
    <property type="project" value="UniProtKB-SubCell"/>
</dbReference>
<keyword evidence="5 11" id="KW-0418">Kinase</keyword>
<dbReference type="EMBL" id="ADVR01000130">
    <property type="protein sequence ID" value="EFO79087.1"/>
    <property type="molecule type" value="Genomic_DNA"/>
</dbReference>
<evidence type="ECO:0000256" key="7">
    <source>
        <dbReference type="ARBA" id="ARBA00023012"/>
    </source>
</evidence>
<keyword evidence="2" id="KW-1003">Cell membrane</keyword>
<comment type="subcellular location">
    <subcellularLocation>
        <location evidence="1">Cell membrane</location>
        <topology evidence="1">Multi-pass membrane protein</topology>
    </subcellularLocation>
</comment>
<feature type="region of interest" description="Disordered" evidence="9">
    <location>
        <begin position="205"/>
        <end position="228"/>
    </location>
</feature>
<comment type="caution">
    <text evidence="11">The sequence shown here is derived from an EMBL/GenBank/DDBJ whole genome shotgun (WGS) entry which is preliminary data.</text>
</comment>
<sequence length="374" mass="41261">MNISSDMWRVHAQHETFFWAYRWLAWVIAGLALTLPAEPLLRLPRDAGLWGLLGVLTIGATAFAQLYVRLIQERPITLLLDGLLGFCFVWLSEGNILPFLPYTLGVLILPALLWGWRGAFGMVAGFVAIDLLGMQFLGLLGSYGWFELALRASIPLAFALIWLMVGQRRNAHDDPAQQSDWDSSLYPTPAFLSFQMNQIPPLTPLVAPSNDPTLSPNHPPRPTSLQAPPEPMKHAGIFSTAVGEQITFPTAIEQLVLGTNRQSSFDLQLNTVGHVRPLSNAQQSVMLRVAQEAVLNVQHHAHAQHAILTLDYAPQSFTLMVQDDGVGLLDGTHERPGMHALRALRYRLAEMDGELLVAEQPSGGVVLEARIPLE</sequence>
<keyword evidence="3" id="KW-0808">Transferase</keyword>
<keyword evidence="12" id="KW-1185">Reference proteome</keyword>
<feature type="transmembrane region" description="Helical" evidence="10">
    <location>
        <begin position="20"/>
        <end position="37"/>
    </location>
</feature>
<evidence type="ECO:0000256" key="10">
    <source>
        <dbReference type="SAM" id="Phobius"/>
    </source>
</evidence>
<evidence type="ECO:0000256" key="3">
    <source>
        <dbReference type="ARBA" id="ARBA00022679"/>
    </source>
</evidence>
<feature type="transmembrane region" description="Helical" evidence="10">
    <location>
        <begin position="123"/>
        <end position="142"/>
    </location>
</feature>
<dbReference type="OrthoDB" id="141497at2"/>
<dbReference type="STRING" id="765420.OSCT_3052"/>
<evidence type="ECO:0000313" key="11">
    <source>
        <dbReference type="EMBL" id="EFO79087.1"/>
    </source>
</evidence>
<dbReference type="AlphaFoldDB" id="E1IIA1"/>
<dbReference type="SUPFAM" id="SSF55874">
    <property type="entry name" value="ATPase domain of HSP90 chaperone/DNA topoisomerase II/histidine kinase"/>
    <property type="match status" value="1"/>
</dbReference>
<proteinExistence type="predicted"/>
<dbReference type="HOGENOM" id="CLU_721376_0_0_0"/>
<feature type="transmembrane region" description="Helical" evidence="10">
    <location>
        <begin position="49"/>
        <end position="68"/>
    </location>
</feature>
<keyword evidence="6 10" id="KW-1133">Transmembrane helix</keyword>